<dbReference type="InterPro" id="IPR017937">
    <property type="entry name" value="Thioredoxin_CS"/>
</dbReference>
<name>A0A1F7GYF3_9BACT</name>
<dbReference type="NCBIfam" id="TIGR01068">
    <property type="entry name" value="thioredoxin"/>
    <property type="match status" value="1"/>
</dbReference>
<dbReference type="PROSITE" id="PS51352">
    <property type="entry name" value="THIOREDOXIN_2"/>
    <property type="match status" value="1"/>
</dbReference>
<dbReference type="GO" id="GO:0015035">
    <property type="term" value="F:protein-disulfide reductase activity"/>
    <property type="evidence" value="ECO:0007669"/>
    <property type="project" value="UniProtKB-UniRule"/>
</dbReference>
<organism evidence="11 12">
    <name type="scientific">Candidatus Roizmanbacteria bacterium RIFCSPHIGHO2_02_FULL_38_11</name>
    <dbReference type="NCBI Taxonomy" id="1802039"/>
    <lineage>
        <taxon>Bacteria</taxon>
        <taxon>Candidatus Roizmaniibacteriota</taxon>
    </lineage>
</organism>
<dbReference type="InterPro" id="IPR036249">
    <property type="entry name" value="Thioredoxin-like_sf"/>
</dbReference>
<evidence type="ECO:0000256" key="9">
    <source>
        <dbReference type="PIRSR" id="PIRSR000077-4"/>
    </source>
</evidence>
<dbReference type="PANTHER" id="PTHR45663">
    <property type="entry name" value="GEO12009P1"/>
    <property type="match status" value="1"/>
</dbReference>
<evidence type="ECO:0000256" key="1">
    <source>
        <dbReference type="ARBA" id="ARBA00008987"/>
    </source>
</evidence>
<keyword evidence="5 9" id="KW-0676">Redox-active center</keyword>
<evidence type="ECO:0000256" key="5">
    <source>
        <dbReference type="ARBA" id="ARBA00023284"/>
    </source>
</evidence>
<feature type="site" description="Contributes to redox potential value" evidence="8">
    <location>
        <position position="32"/>
    </location>
</feature>
<feature type="active site" description="Nucleophile" evidence="8">
    <location>
        <position position="31"/>
    </location>
</feature>
<evidence type="ECO:0000256" key="8">
    <source>
        <dbReference type="PIRSR" id="PIRSR000077-1"/>
    </source>
</evidence>
<keyword evidence="2" id="KW-0813">Transport</keyword>
<proteinExistence type="inferred from homology"/>
<dbReference type="PIRSF" id="PIRSF000077">
    <property type="entry name" value="Thioredoxin"/>
    <property type="match status" value="1"/>
</dbReference>
<evidence type="ECO:0000256" key="7">
    <source>
        <dbReference type="PIRNR" id="PIRNR000077"/>
    </source>
</evidence>
<comment type="caution">
    <text evidence="11">The sequence shown here is derived from an EMBL/GenBank/DDBJ whole genome shotgun (WGS) entry which is preliminary data.</text>
</comment>
<protein>
    <recommendedName>
        <fullName evidence="6 7">Thioredoxin</fullName>
    </recommendedName>
</protein>
<keyword evidence="4 9" id="KW-1015">Disulfide bond</keyword>
<dbReference type="InterPro" id="IPR013766">
    <property type="entry name" value="Thioredoxin_domain"/>
</dbReference>
<evidence type="ECO:0000256" key="6">
    <source>
        <dbReference type="NCBIfam" id="TIGR01068"/>
    </source>
</evidence>
<dbReference type="SUPFAM" id="SSF52833">
    <property type="entry name" value="Thioredoxin-like"/>
    <property type="match status" value="1"/>
</dbReference>
<feature type="site" description="Deprotonates C-terminal active site Cys" evidence="8">
    <location>
        <position position="25"/>
    </location>
</feature>
<dbReference type="FunFam" id="3.40.30.10:FF:000001">
    <property type="entry name" value="Thioredoxin"/>
    <property type="match status" value="1"/>
</dbReference>
<evidence type="ECO:0000256" key="2">
    <source>
        <dbReference type="ARBA" id="ARBA00022448"/>
    </source>
</evidence>
<sequence>MAVALINKDTFQKEVLEDKGVVFIDFYADWCAPCRVTSPIIDELSNEITNIKFLKVDVDKNPELAQQYSIFSIPTFMILKEGKVASQFVGAMGKEGFLNEIKKVTD</sequence>
<dbReference type="EMBL" id="MFZO01000039">
    <property type="protein sequence ID" value="OGK24069.1"/>
    <property type="molecule type" value="Genomic_DNA"/>
</dbReference>
<dbReference type="CDD" id="cd02947">
    <property type="entry name" value="TRX_family"/>
    <property type="match status" value="1"/>
</dbReference>
<reference evidence="11 12" key="1">
    <citation type="journal article" date="2016" name="Nat. Commun.">
        <title>Thousands of microbial genomes shed light on interconnected biogeochemical processes in an aquifer system.</title>
        <authorList>
            <person name="Anantharaman K."/>
            <person name="Brown C.T."/>
            <person name="Hug L.A."/>
            <person name="Sharon I."/>
            <person name="Castelle C.J."/>
            <person name="Probst A.J."/>
            <person name="Thomas B.C."/>
            <person name="Singh A."/>
            <person name="Wilkins M.J."/>
            <person name="Karaoz U."/>
            <person name="Brodie E.L."/>
            <person name="Williams K.H."/>
            <person name="Hubbard S.S."/>
            <person name="Banfield J.F."/>
        </authorList>
    </citation>
    <scope>NUCLEOTIDE SEQUENCE [LARGE SCALE GENOMIC DNA]</scope>
</reference>
<dbReference type="Gene3D" id="3.40.30.10">
    <property type="entry name" value="Glutaredoxin"/>
    <property type="match status" value="1"/>
</dbReference>
<dbReference type="AlphaFoldDB" id="A0A1F7GYF3"/>
<dbReference type="PANTHER" id="PTHR45663:SF11">
    <property type="entry name" value="GEO12009P1"/>
    <property type="match status" value="1"/>
</dbReference>
<feature type="active site" description="Nucleophile" evidence="8">
    <location>
        <position position="34"/>
    </location>
</feature>
<evidence type="ECO:0000313" key="12">
    <source>
        <dbReference type="Proteomes" id="UP000177913"/>
    </source>
</evidence>
<dbReference type="GO" id="GO:0005737">
    <property type="term" value="C:cytoplasm"/>
    <property type="evidence" value="ECO:0007669"/>
    <property type="project" value="TreeGrafter"/>
</dbReference>
<gene>
    <name evidence="11" type="ORF">A3C25_05140</name>
</gene>
<dbReference type="Proteomes" id="UP000177913">
    <property type="component" value="Unassembled WGS sequence"/>
</dbReference>
<accession>A0A1F7GYF3</accession>
<feature type="domain" description="Thioredoxin" evidence="10">
    <location>
        <begin position="1"/>
        <end position="106"/>
    </location>
</feature>
<dbReference type="Pfam" id="PF00085">
    <property type="entry name" value="Thioredoxin"/>
    <property type="match status" value="1"/>
</dbReference>
<dbReference type="PROSITE" id="PS00194">
    <property type="entry name" value="THIOREDOXIN_1"/>
    <property type="match status" value="1"/>
</dbReference>
<comment type="similarity">
    <text evidence="1 7">Belongs to the thioredoxin family.</text>
</comment>
<evidence type="ECO:0000259" key="10">
    <source>
        <dbReference type="PROSITE" id="PS51352"/>
    </source>
</evidence>
<keyword evidence="3" id="KW-0249">Electron transport</keyword>
<feature type="disulfide bond" description="Redox-active" evidence="9">
    <location>
        <begin position="31"/>
        <end position="34"/>
    </location>
</feature>
<feature type="site" description="Contributes to redox potential value" evidence="8">
    <location>
        <position position="33"/>
    </location>
</feature>
<evidence type="ECO:0000256" key="3">
    <source>
        <dbReference type="ARBA" id="ARBA00022982"/>
    </source>
</evidence>
<dbReference type="InterPro" id="IPR005746">
    <property type="entry name" value="Thioredoxin"/>
</dbReference>
<evidence type="ECO:0000256" key="4">
    <source>
        <dbReference type="ARBA" id="ARBA00023157"/>
    </source>
</evidence>
<dbReference type="PRINTS" id="PR00421">
    <property type="entry name" value="THIOREDOXIN"/>
</dbReference>
<evidence type="ECO:0000313" key="11">
    <source>
        <dbReference type="EMBL" id="OGK24069.1"/>
    </source>
</evidence>